<dbReference type="SUPFAM" id="SSF51182">
    <property type="entry name" value="RmlC-like cupins"/>
    <property type="match status" value="1"/>
</dbReference>
<dbReference type="CDD" id="cd02234">
    <property type="entry name" value="cupin_BLR7677-like"/>
    <property type="match status" value="1"/>
</dbReference>
<sequence>MQKIVPLLALCALFWGCAGKAKLAHPDTAPAEAAVTTLMTKALADFPGKEALLITVDYPPGAVDPVHRHDAHAFVYVLEGSIVMGVKGGQEVTLKPGQTFYEGPDDIHTVGRNASSTEPAKFLVLLIKPEGAPVLVPIE</sequence>
<feature type="chain" id="PRO_5040969620" evidence="1">
    <location>
        <begin position="22"/>
        <end position="139"/>
    </location>
</feature>
<reference evidence="3" key="1">
    <citation type="submission" date="2022-11" db="EMBL/GenBank/DDBJ databases">
        <title>Minimal conservation of predation-associated metabolite biosynthetic gene clusters underscores biosynthetic potential of Myxococcota including descriptions for ten novel species: Archangium lansinium sp. nov., Myxococcus landrumus sp. nov., Nannocystis bai.</title>
        <authorList>
            <person name="Ahearne A."/>
            <person name="Stevens C."/>
            <person name="Phillips K."/>
        </authorList>
    </citation>
    <scope>NUCLEOTIDE SEQUENCE</scope>
    <source>
        <strain evidence="3">Na p29</strain>
    </source>
</reference>
<evidence type="ECO:0000313" key="3">
    <source>
        <dbReference type="EMBL" id="MCY1008094.1"/>
    </source>
</evidence>
<dbReference type="PANTHER" id="PTHR38599">
    <property type="entry name" value="CUPIN DOMAIN PROTEIN (AFU_ORTHOLOGUE AFUA_3G13620)"/>
    <property type="match status" value="1"/>
</dbReference>
<dbReference type="AlphaFoldDB" id="A0A9X3ERJ8"/>
<dbReference type="Proteomes" id="UP001150924">
    <property type="component" value="Unassembled WGS sequence"/>
</dbReference>
<name>A0A9X3ERJ8_9BACT</name>
<protein>
    <submittedName>
        <fullName evidence="3">Cupin domain-containing protein</fullName>
    </submittedName>
</protein>
<gene>
    <name evidence="3" type="ORF">OV079_21550</name>
</gene>
<dbReference type="InterPro" id="IPR014710">
    <property type="entry name" value="RmlC-like_jellyroll"/>
</dbReference>
<dbReference type="PANTHER" id="PTHR38599:SF1">
    <property type="entry name" value="CUPIN DOMAIN PROTEIN (AFU_ORTHOLOGUE AFUA_3G13620)"/>
    <property type="match status" value="1"/>
</dbReference>
<keyword evidence="1" id="KW-0732">Signal</keyword>
<feature type="signal peptide" evidence="1">
    <location>
        <begin position="1"/>
        <end position="21"/>
    </location>
</feature>
<dbReference type="RefSeq" id="WP_267770743.1">
    <property type="nucleotide sequence ID" value="NZ_JAPNKE010000002.1"/>
</dbReference>
<evidence type="ECO:0000313" key="4">
    <source>
        <dbReference type="Proteomes" id="UP001150924"/>
    </source>
</evidence>
<dbReference type="Gene3D" id="2.60.120.10">
    <property type="entry name" value="Jelly Rolls"/>
    <property type="match status" value="1"/>
</dbReference>
<organism evidence="3 4">
    <name type="scientific">Nannocystis pusilla</name>
    <dbReference type="NCBI Taxonomy" id="889268"/>
    <lineage>
        <taxon>Bacteria</taxon>
        <taxon>Pseudomonadati</taxon>
        <taxon>Myxococcota</taxon>
        <taxon>Polyangia</taxon>
        <taxon>Nannocystales</taxon>
        <taxon>Nannocystaceae</taxon>
        <taxon>Nannocystis</taxon>
    </lineage>
</organism>
<evidence type="ECO:0000256" key="1">
    <source>
        <dbReference type="SAM" id="SignalP"/>
    </source>
</evidence>
<proteinExistence type="predicted"/>
<accession>A0A9X3ERJ8</accession>
<dbReference type="InterPro" id="IPR011051">
    <property type="entry name" value="RmlC_Cupin_sf"/>
</dbReference>
<dbReference type="EMBL" id="JAPNKE010000002">
    <property type="protein sequence ID" value="MCY1008094.1"/>
    <property type="molecule type" value="Genomic_DNA"/>
</dbReference>
<comment type="caution">
    <text evidence="3">The sequence shown here is derived from an EMBL/GenBank/DDBJ whole genome shotgun (WGS) entry which is preliminary data.</text>
</comment>
<keyword evidence="4" id="KW-1185">Reference proteome</keyword>
<dbReference type="InterPro" id="IPR013096">
    <property type="entry name" value="Cupin_2"/>
</dbReference>
<evidence type="ECO:0000259" key="2">
    <source>
        <dbReference type="Pfam" id="PF07883"/>
    </source>
</evidence>
<dbReference type="Pfam" id="PF07883">
    <property type="entry name" value="Cupin_2"/>
    <property type="match status" value="1"/>
</dbReference>
<feature type="domain" description="Cupin type-2" evidence="2">
    <location>
        <begin position="56"/>
        <end position="125"/>
    </location>
</feature>